<protein>
    <recommendedName>
        <fullName evidence="8">Nickel/cobalt efflux system</fullName>
    </recommendedName>
</protein>
<feature type="transmembrane region" description="Helical" evidence="8">
    <location>
        <begin position="248"/>
        <end position="274"/>
    </location>
</feature>
<comment type="subcellular location">
    <subcellularLocation>
        <location evidence="8">Cell membrane</location>
        <topology evidence="8">Multi-pass membrane protein</topology>
    </subcellularLocation>
    <subcellularLocation>
        <location evidence="1">Endomembrane system</location>
        <topology evidence="1">Multi-pass membrane protein</topology>
    </subcellularLocation>
</comment>
<dbReference type="InterPro" id="IPR004688">
    <property type="entry name" value="Ni/Co_transpt"/>
</dbReference>
<organism evidence="9 10">
    <name type="scientific">Bacillus wiedmannii</name>
    <dbReference type="NCBI Taxonomy" id="1890302"/>
    <lineage>
        <taxon>Bacteria</taxon>
        <taxon>Bacillati</taxon>
        <taxon>Bacillota</taxon>
        <taxon>Bacilli</taxon>
        <taxon>Bacillales</taxon>
        <taxon>Bacillaceae</taxon>
        <taxon>Bacillus</taxon>
        <taxon>Bacillus cereus group</taxon>
    </lineage>
</organism>
<accession>A0A0G8CGH6</accession>
<reference evidence="10" key="2">
    <citation type="submission" date="2015-04" db="EMBL/GenBank/DDBJ databases">
        <title>Draft Genome Sequences of Eight Spore-Forming Food Isolates of Bacillus cereus Genome sequencing.</title>
        <authorList>
            <person name="Krawcyk A.O."/>
            <person name="de Jong A."/>
            <person name="Eijlander R.T."/>
            <person name="Berendsen E.M."/>
            <person name="Holsappel S."/>
            <person name="Wells-Bennik M."/>
            <person name="Kuipers O.P."/>
        </authorList>
    </citation>
    <scope>NUCLEOTIDE SEQUENCE [LARGE SCALE GENOMIC DNA]</scope>
    <source>
        <strain evidence="10">B4147</strain>
    </source>
</reference>
<evidence type="ECO:0000256" key="1">
    <source>
        <dbReference type="ARBA" id="ARBA00004127"/>
    </source>
</evidence>
<feature type="transmembrane region" description="Helical" evidence="8">
    <location>
        <begin position="207"/>
        <end position="227"/>
    </location>
</feature>
<evidence type="ECO:0000256" key="4">
    <source>
        <dbReference type="ARBA" id="ARBA00022596"/>
    </source>
</evidence>
<keyword evidence="4" id="KW-0533">Nickel</keyword>
<evidence type="ECO:0000256" key="5">
    <source>
        <dbReference type="ARBA" id="ARBA00022692"/>
    </source>
</evidence>
<evidence type="ECO:0000256" key="3">
    <source>
        <dbReference type="ARBA" id="ARBA00022448"/>
    </source>
</evidence>
<feature type="transmembrane region" description="Helical" evidence="8">
    <location>
        <begin position="173"/>
        <end position="195"/>
    </location>
</feature>
<dbReference type="InterPro" id="IPR011541">
    <property type="entry name" value="Ni/Co_transpt_high_affinity"/>
</dbReference>
<keyword evidence="5 8" id="KW-0812">Transmembrane</keyword>
<dbReference type="RefSeq" id="WP_046957724.1">
    <property type="nucleotide sequence ID" value="NZ_LCYN01000004.1"/>
</dbReference>
<comment type="caution">
    <text evidence="9">The sequence shown here is derived from an EMBL/GenBank/DDBJ whole genome shotgun (WGS) entry which is preliminary data.</text>
</comment>
<dbReference type="GO" id="GO:0005886">
    <property type="term" value="C:plasma membrane"/>
    <property type="evidence" value="ECO:0007669"/>
    <property type="project" value="UniProtKB-SubCell"/>
</dbReference>
<dbReference type="Proteomes" id="UP000035350">
    <property type="component" value="Unassembled WGS sequence"/>
</dbReference>
<dbReference type="AlphaFoldDB" id="A0A0G8CGH6"/>
<evidence type="ECO:0000256" key="7">
    <source>
        <dbReference type="ARBA" id="ARBA00023136"/>
    </source>
</evidence>
<evidence type="ECO:0000256" key="6">
    <source>
        <dbReference type="ARBA" id="ARBA00022989"/>
    </source>
</evidence>
<comment type="similarity">
    <text evidence="2 8">Belongs to the NiCoT transporter (TC 2.A.52) family.</text>
</comment>
<dbReference type="PANTHER" id="PTHR31611">
    <property type="entry name" value="HIGH-AFFINITY NICKEL TRANSPORT PROTEIN NIC1"/>
    <property type="match status" value="1"/>
</dbReference>
<feature type="transmembrane region" description="Helical" evidence="8">
    <location>
        <begin position="78"/>
        <end position="101"/>
    </location>
</feature>
<feature type="transmembrane region" description="Helical" evidence="8">
    <location>
        <begin position="294"/>
        <end position="313"/>
    </location>
</feature>
<dbReference type="GO" id="GO:0012505">
    <property type="term" value="C:endomembrane system"/>
    <property type="evidence" value="ECO:0007669"/>
    <property type="project" value="UniProtKB-SubCell"/>
</dbReference>
<dbReference type="EMBL" id="LCYN01000004">
    <property type="protein sequence ID" value="KKZ98890.1"/>
    <property type="molecule type" value="Genomic_DNA"/>
</dbReference>
<dbReference type="GO" id="GO:0015099">
    <property type="term" value="F:nickel cation transmembrane transporter activity"/>
    <property type="evidence" value="ECO:0007669"/>
    <property type="project" value="UniProtKB-UniRule"/>
</dbReference>
<name>A0A0G8CGH6_9BACI</name>
<evidence type="ECO:0000313" key="10">
    <source>
        <dbReference type="Proteomes" id="UP000035350"/>
    </source>
</evidence>
<gene>
    <name evidence="9" type="ORF">B4147_3473</name>
</gene>
<dbReference type="PATRIC" id="fig|1396.433.peg.2353"/>
<feature type="transmembrane region" description="Helical" evidence="8">
    <location>
        <begin position="113"/>
        <end position="139"/>
    </location>
</feature>
<keyword evidence="7 8" id="KW-0472">Membrane</keyword>
<keyword evidence="6 8" id="KW-1133">Transmembrane helix</keyword>
<evidence type="ECO:0000256" key="8">
    <source>
        <dbReference type="RuleBase" id="RU362101"/>
    </source>
</evidence>
<feature type="transmembrane region" description="Helical" evidence="8">
    <location>
        <begin position="12"/>
        <end position="32"/>
    </location>
</feature>
<dbReference type="PANTHER" id="PTHR31611:SF0">
    <property type="entry name" value="HIGH-AFFINITY NICKEL TRANSPORT PROTEIN NIC1"/>
    <property type="match status" value="1"/>
</dbReference>
<dbReference type="Pfam" id="PF03824">
    <property type="entry name" value="NicO"/>
    <property type="match status" value="1"/>
</dbReference>
<proteinExistence type="inferred from homology"/>
<evidence type="ECO:0000313" key="9">
    <source>
        <dbReference type="EMBL" id="KKZ98890.1"/>
    </source>
</evidence>
<keyword evidence="3 8" id="KW-0813">Transport</keyword>
<sequence>MWKSELKKATNFFVIIIFLHVLGILLLLPALYKGNSIIGMAIIAYSLGLRHAFDSDHIVAIDNTVRKLIEKGKNSQGVGFYFSLGHSTVVFVMIVLIALIGKTAKHGMESFSTIGGIIGTIVSSTFLIIIGLTNLLYLIKVLRSQGDKQPENLGFIYRFTQRLFTFIDSQKQLYMIGFLFGLGFDTASEIGLIALSTVTATSQSIPLVSIFAFPILFAAGMSLMDTLDSTFMNTNYKWAMENSRIRNSYNVLITSISVITAFLIGGYQLLSMLIESYNLQGPFWNLIQVVNFDYLGICLVIFFIISLIVFAVWNRNAFEEPLTKSIEK</sequence>
<evidence type="ECO:0000256" key="2">
    <source>
        <dbReference type="ARBA" id="ARBA00010892"/>
    </source>
</evidence>
<reference evidence="9 10" key="1">
    <citation type="journal article" date="2015" name="Genome Announc.">
        <title>Next-Generation Whole-Genome Sequencing of Eight Strains of Bacillus cereus, Isolated from Food.</title>
        <authorList>
            <person name="Krawczyk A.O."/>
            <person name="de Jong A."/>
            <person name="Eijlander R.T."/>
            <person name="Berendsen E.M."/>
            <person name="Holsappel S."/>
            <person name="Wells-Bennik M.H."/>
            <person name="Kuipers O.P."/>
        </authorList>
    </citation>
    <scope>NUCLEOTIDE SEQUENCE [LARGE SCALE GENOMIC DNA]</scope>
    <source>
        <strain evidence="9 10">B4147</strain>
    </source>
</reference>